<keyword evidence="2" id="KW-1185">Reference proteome</keyword>
<reference evidence="1 2" key="1">
    <citation type="submission" date="2021-03" db="EMBL/GenBank/DDBJ databases">
        <title>Whole genome shotgun sequence of Salinispora arenicola NBRC 105043.</title>
        <authorList>
            <person name="Komaki H."/>
            <person name="Tamura T."/>
        </authorList>
    </citation>
    <scope>NUCLEOTIDE SEQUENCE [LARGE SCALE GENOMIC DNA]</scope>
    <source>
        <strain evidence="1 2">NBRC 105043</strain>
    </source>
</reference>
<gene>
    <name evidence="1" type="ORF">Sar04_14820</name>
</gene>
<evidence type="ECO:0000313" key="1">
    <source>
        <dbReference type="EMBL" id="GIM83952.1"/>
    </source>
</evidence>
<protein>
    <submittedName>
        <fullName evidence="1">Uncharacterized protein</fullName>
    </submittedName>
</protein>
<dbReference type="Proteomes" id="UP000677457">
    <property type="component" value="Unassembled WGS sequence"/>
</dbReference>
<name>A0ABQ4JRN3_SALAC</name>
<proteinExistence type="predicted"/>
<accession>A0ABQ4JRN3</accession>
<dbReference type="EMBL" id="BOQM01000009">
    <property type="protein sequence ID" value="GIM83952.1"/>
    <property type="molecule type" value="Genomic_DNA"/>
</dbReference>
<sequence length="89" mass="9986">MAAHEMLAAHVPDSESQLCRVCLTVVPCSPANAAANRLVELDLPVLDPVLPAQRRVALRHWFAPHRRGRPRSAPLLTWVWRWRFGSVAS</sequence>
<comment type="caution">
    <text evidence="1">The sequence shown here is derived from an EMBL/GenBank/DDBJ whole genome shotgun (WGS) entry which is preliminary data.</text>
</comment>
<organism evidence="1 2">
    <name type="scientific">Salinispora arenicola</name>
    <dbReference type="NCBI Taxonomy" id="168697"/>
    <lineage>
        <taxon>Bacteria</taxon>
        <taxon>Bacillati</taxon>
        <taxon>Actinomycetota</taxon>
        <taxon>Actinomycetes</taxon>
        <taxon>Micromonosporales</taxon>
        <taxon>Micromonosporaceae</taxon>
        <taxon>Salinispora</taxon>
    </lineage>
</organism>
<evidence type="ECO:0000313" key="2">
    <source>
        <dbReference type="Proteomes" id="UP000677457"/>
    </source>
</evidence>